<reference evidence="2 3" key="1">
    <citation type="journal article" date="2018" name="Front. Plant Sci.">
        <title>Red Clover (Trifolium pratense) and Zigzag Clover (T. medium) - A Picture of Genomic Similarities and Differences.</title>
        <authorList>
            <person name="Dluhosova J."/>
            <person name="Istvanek J."/>
            <person name="Nedelnik J."/>
            <person name="Repkova J."/>
        </authorList>
    </citation>
    <scope>NUCLEOTIDE SEQUENCE [LARGE SCALE GENOMIC DNA]</scope>
    <source>
        <strain evidence="3">cv. 10/8</strain>
        <tissue evidence="2">Leaf</tissue>
    </source>
</reference>
<dbReference type="EMBL" id="LXQA010509936">
    <property type="protein sequence ID" value="MCI56282.1"/>
    <property type="molecule type" value="Genomic_DNA"/>
</dbReference>
<comment type="caution">
    <text evidence="2">The sequence shown here is derived from an EMBL/GenBank/DDBJ whole genome shotgun (WGS) entry which is preliminary data.</text>
</comment>
<sequence>MVKHALRPPAPAQSGRDGSDTVTVADVSAYKQM</sequence>
<accession>A0A392T668</accession>
<evidence type="ECO:0000256" key="1">
    <source>
        <dbReference type="SAM" id="MobiDB-lite"/>
    </source>
</evidence>
<evidence type="ECO:0000313" key="2">
    <source>
        <dbReference type="EMBL" id="MCI56282.1"/>
    </source>
</evidence>
<evidence type="ECO:0000313" key="3">
    <source>
        <dbReference type="Proteomes" id="UP000265520"/>
    </source>
</evidence>
<feature type="region of interest" description="Disordered" evidence="1">
    <location>
        <begin position="1"/>
        <end position="33"/>
    </location>
</feature>
<feature type="non-terminal residue" evidence="2">
    <location>
        <position position="33"/>
    </location>
</feature>
<dbReference type="Proteomes" id="UP000265520">
    <property type="component" value="Unassembled WGS sequence"/>
</dbReference>
<proteinExistence type="predicted"/>
<name>A0A392T668_9FABA</name>
<keyword evidence="3" id="KW-1185">Reference proteome</keyword>
<protein>
    <submittedName>
        <fullName evidence="2">Uncharacterized protein</fullName>
    </submittedName>
</protein>
<dbReference type="AlphaFoldDB" id="A0A392T668"/>
<organism evidence="2 3">
    <name type="scientific">Trifolium medium</name>
    <dbReference type="NCBI Taxonomy" id="97028"/>
    <lineage>
        <taxon>Eukaryota</taxon>
        <taxon>Viridiplantae</taxon>
        <taxon>Streptophyta</taxon>
        <taxon>Embryophyta</taxon>
        <taxon>Tracheophyta</taxon>
        <taxon>Spermatophyta</taxon>
        <taxon>Magnoliopsida</taxon>
        <taxon>eudicotyledons</taxon>
        <taxon>Gunneridae</taxon>
        <taxon>Pentapetalae</taxon>
        <taxon>rosids</taxon>
        <taxon>fabids</taxon>
        <taxon>Fabales</taxon>
        <taxon>Fabaceae</taxon>
        <taxon>Papilionoideae</taxon>
        <taxon>50 kb inversion clade</taxon>
        <taxon>NPAAA clade</taxon>
        <taxon>Hologalegina</taxon>
        <taxon>IRL clade</taxon>
        <taxon>Trifolieae</taxon>
        <taxon>Trifolium</taxon>
    </lineage>
</organism>